<evidence type="ECO:0000313" key="3">
    <source>
        <dbReference type="Proteomes" id="UP000651977"/>
    </source>
</evidence>
<feature type="signal peptide" evidence="1">
    <location>
        <begin position="1"/>
        <end position="29"/>
    </location>
</feature>
<dbReference type="RefSeq" id="WP_083481689.1">
    <property type="nucleotide sequence ID" value="NZ_BMDY01000035.1"/>
</dbReference>
<proteinExistence type="predicted"/>
<dbReference type="Proteomes" id="UP000651977">
    <property type="component" value="Unassembled WGS sequence"/>
</dbReference>
<comment type="caution">
    <text evidence="2">The sequence shown here is derived from an EMBL/GenBank/DDBJ whole genome shotgun (WGS) entry which is preliminary data.</text>
</comment>
<organism evidence="2 3">
    <name type="scientific">Agarivorans gilvus</name>
    <dbReference type="NCBI Taxonomy" id="680279"/>
    <lineage>
        <taxon>Bacteria</taxon>
        <taxon>Pseudomonadati</taxon>
        <taxon>Pseudomonadota</taxon>
        <taxon>Gammaproteobacteria</taxon>
        <taxon>Alteromonadales</taxon>
        <taxon>Alteromonadaceae</taxon>
        <taxon>Agarivorans</taxon>
    </lineage>
</organism>
<evidence type="ECO:0008006" key="4">
    <source>
        <dbReference type="Google" id="ProtNLM"/>
    </source>
</evidence>
<evidence type="ECO:0000256" key="1">
    <source>
        <dbReference type="SAM" id="SignalP"/>
    </source>
</evidence>
<evidence type="ECO:0000313" key="2">
    <source>
        <dbReference type="EMBL" id="GGB20500.1"/>
    </source>
</evidence>
<protein>
    <recommendedName>
        <fullName evidence="4">Haemolysin activator HlyB C-terminal domain-containing protein</fullName>
    </recommendedName>
</protein>
<name>A0ABQ1I8G5_9ALTE</name>
<feature type="chain" id="PRO_5045865628" description="Haemolysin activator HlyB C-terminal domain-containing protein" evidence="1">
    <location>
        <begin position="30"/>
        <end position="548"/>
    </location>
</feature>
<sequence length="548" mass="61522">MKKTSIFSVTKTVKQCLYIALLATTPALADAVAANTSEVTEVTVIDSKRDVFKELNIPKHLPALALSDLGQSSNFIEHMDKTFTVGDKVKQSNLFLVTSEDTKGNIKMKIKYNPNQLDGRRKVLEDLEKLALTEYKLRQHAAIYNPKSVKLSRNDKGQDVVSFNYSKYALPQDIAYFRFLQVELIVEQAQVKTMVISNNKSFKHHYGKVLEYRQEIEFDQLDNGEYVILSKQTNATGECKGKPCEMDIRVTPVAFYHDDLGVVVKQEALYEQLSDPRIEEKEVKLHRVFPILGDAVKRKGIDTPLPYGISMAYRNQDMDVDFSSFSVFGLSPEFMGKFFDAEESHAQVNAESFSVRGDVYILPFWNVYGLIGKVDVNADIDARFRGIDQCLGVVIGDKCLGDKIEVPEFDLHVPLHLRYDVYGVGTTLSVGYRKFFASLTGTYTVTKLEGSDGEGGSLVTVQPMLGYQMPEYRAQLFVGAEYQGLGDTMEGTVVFGDVAMDYNVGVKVEQWAYLIGFNKQFGKNYSLTGILSAGEDRTAATLNFSYRF</sequence>
<accession>A0ABQ1I8G5</accession>
<gene>
    <name evidence="2" type="ORF">GCM10007414_37410</name>
</gene>
<dbReference type="EMBL" id="BMDY01000035">
    <property type="protein sequence ID" value="GGB20500.1"/>
    <property type="molecule type" value="Genomic_DNA"/>
</dbReference>
<keyword evidence="3" id="KW-1185">Reference proteome</keyword>
<reference evidence="3" key="1">
    <citation type="journal article" date="2019" name="Int. J. Syst. Evol. Microbiol.">
        <title>The Global Catalogue of Microorganisms (GCM) 10K type strain sequencing project: providing services to taxonomists for standard genome sequencing and annotation.</title>
        <authorList>
            <consortium name="The Broad Institute Genomics Platform"/>
            <consortium name="The Broad Institute Genome Sequencing Center for Infectious Disease"/>
            <person name="Wu L."/>
            <person name="Ma J."/>
        </authorList>
    </citation>
    <scope>NUCLEOTIDE SEQUENCE [LARGE SCALE GENOMIC DNA]</scope>
    <source>
        <strain evidence="3">CGMCC 1.10131</strain>
    </source>
</reference>
<keyword evidence="1" id="KW-0732">Signal</keyword>